<evidence type="ECO:0000313" key="3">
    <source>
        <dbReference type="Proteomes" id="UP000003340"/>
    </source>
</evidence>
<proteinExistence type="predicted"/>
<keyword evidence="3" id="KW-1185">Reference proteome</keyword>
<keyword evidence="1" id="KW-0812">Transmembrane</keyword>
<accession>C0EES7</accession>
<evidence type="ECO:0000313" key="2">
    <source>
        <dbReference type="EMBL" id="EEG30046.1"/>
    </source>
</evidence>
<feature type="transmembrane region" description="Helical" evidence="1">
    <location>
        <begin position="12"/>
        <end position="33"/>
    </location>
</feature>
<protein>
    <submittedName>
        <fullName evidence="2">Uncharacterized protein</fullName>
    </submittedName>
</protein>
<reference evidence="2 3" key="1">
    <citation type="submission" date="2009-01" db="EMBL/GenBank/DDBJ databases">
        <authorList>
            <person name="Fulton L."/>
            <person name="Clifton S."/>
            <person name="Fulton B."/>
            <person name="Xu J."/>
            <person name="Minx P."/>
            <person name="Pepin K.H."/>
            <person name="Johnson M."/>
            <person name="Bhonagiri V."/>
            <person name="Nash W.E."/>
            <person name="Mardis E.R."/>
            <person name="Wilson R.K."/>
        </authorList>
    </citation>
    <scope>NUCLEOTIDE SEQUENCE [LARGE SCALE GENOMIC DNA]</scope>
    <source>
        <strain evidence="2 3">DSM 5476</strain>
    </source>
</reference>
<dbReference type="HOGENOM" id="CLU_2933175_0_0_9"/>
<sequence length="60" mass="7244">MGYRIRFDNHTFVLNSRAVLFAFSFLAVCNRVYVFFQTYLVFPSCIQQYPLHFKCLFLHL</sequence>
<name>C0EES7_9FIRM</name>
<dbReference type="AlphaFoldDB" id="C0EES7"/>
<organism evidence="2 3">
    <name type="scientific">[Clostridium] methylpentosum DSM 5476</name>
    <dbReference type="NCBI Taxonomy" id="537013"/>
    <lineage>
        <taxon>Bacteria</taxon>
        <taxon>Bacillati</taxon>
        <taxon>Bacillota</taxon>
        <taxon>Clostridia</taxon>
        <taxon>Eubacteriales</taxon>
        <taxon>Oscillospiraceae</taxon>
        <taxon>Oscillospiraceae incertae sedis</taxon>
    </lineage>
</organism>
<gene>
    <name evidence="2" type="ORF">CLOSTMETH_02366</name>
</gene>
<comment type="caution">
    <text evidence="2">The sequence shown here is derived from an EMBL/GenBank/DDBJ whole genome shotgun (WGS) entry which is preliminary data.</text>
</comment>
<dbReference type="Proteomes" id="UP000003340">
    <property type="component" value="Unassembled WGS sequence"/>
</dbReference>
<keyword evidence="1" id="KW-0472">Membrane</keyword>
<dbReference type="EMBL" id="ACEC01000077">
    <property type="protein sequence ID" value="EEG30046.1"/>
    <property type="molecule type" value="Genomic_DNA"/>
</dbReference>
<keyword evidence="1" id="KW-1133">Transmembrane helix</keyword>
<reference evidence="2 3" key="2">
    <citation type="submission" date="2009-02" db="EMBL/GenBank/DDBJ databases">
        <title>Draft genome sequence of Clostridium methylpentosum (DSM 5476).</title>
        <authorList>
            <person name="Sudarsanam P."/>
            <person name="Ley R."/>
            <person name="Guruge J."/>
            <person name="Turnbaugh P.J."/>
            <person name="Mahowald M."/>
            <person name="Liep D."/>
            <person name="Gordon J."/>
        </authorList>
    </citation>
    <scope>NUCLEOTIDE SEQUENCE [LARGE SCALE GENOMIC DNA]</scope>
    <source>
        <strain evidence="2 3">DSM 5476</strain>
    </source>
</reference>
<evidence type="ECO:0000256" key="1">
    <source>
        <dbReference type="SAM" id="Phobius"/>
    </source>
</evidence>